<dbReference type="Gene3D" id="3.30.450.20">
    <property type="entry name" value="PAS domain"/>
    <property type="match status" value="1"/>
</dbReference>
<dbReference type="Gene3D" id="3.30.70.270">
    <property type="match status" value="1"/>
</dbReference>
<dbReference type="Pfam" id="PF08448">
    <property type="entry name" value="PAS_4"/>
    <property type="match status" value="1"/>
</dbReference>
<dbReference type="Pfam" id="PF00990">
    <property type="entry name" value="GGDEF"/>
    <property type="match status" value="1"/>
</dbReference>
<dbReference type="InterPro" id="IPR050469">
    <property type="entry name" value="Diguanylate_Cyclase"/>
</dbReference>
<feature type="transmembrane region" description="Helical" evidence="2">
    <location>
        <begin position="32"/>
        <end position="56"/>
    </location>
</feature>
<dbReference type="InterPro" id="IPR043128">
    <property type="entry name" value="Rev_trsase/Diguanyl_cyclase"/>
</dbReference>
<dbReference type="SUPFAM" id="SSF55073">
    <property type="entry name" value="Nucleotide cyclase"/>
    <property type="match status" value="1"/>
</dbReference>
<feature type="domain" description="GGDEF" evidence="4">
    <location>
        <begin position="391"/>
        <end position="524"/>
    </location>
</feature>
<dbReference type="CDD" id="cd00130">
    <property type="entry name" value="PAS"/>
    <property type="match status" value="1"/>
</dbReference>
<feature type="transmembrane region" description="Helical" evidence="2">
    <location>
        <begin position="135"/>
        <end position="163"/>
    </location>
</feature>
<dbReference type="InterPro" id="IPR035965">
    <property type="entry name" value="PAS-like_dom_sf"/>
</dbReference>
<dbReference type="Proteomes" id="UP000245697">
    <property type="component" value="Unassembled WGS sequence"/>
</dbReference>
<dbReference type="InterPro" id="IPR031621">
    <property type="entry name" value="HisKA_7TM"/>
</dbReference>
<dbReference type="AlphaFoldDB" id="A0A316F6S1"/>
<dbReference type="EMBL" id="QGGR01000021">
    <property type="protein sequence ID" value="PWK39765.1"/>
    <property type="molecule type" value="Genomic_DNA"/>
</dbReference>
<keyword evidence="6" id="KW-1185">Reference proteome</keyword>
<dbReference type="InterPro" id="IPR000160">
    <property type="entry name" value="GGDEF_dom"/>
</dbReference>
<dbReference type="PROSITE" id="PS50887">
    <property type="entry name" value="GGDEF"/>
    <property type="match status" value="1"/>
</dbReference>
<accession>A0A316F6S1</accession>
<dbReference type="InterPro" id="IPR000014">
    <property type="entry name" value="PAS"/>
</dbReference>
<feature type="transmembrane region" description="Helical" evidence="2">
    <location>
        <begin position="62"/>
        <end position="83"/>
    </location>
</feature>
<evidence type="ECO:0000313" key="5">
    <source>
        <dbReference type="EMBL" id="PWK39765.1"/>
    </source>
</evidence>
<dbReference type="SMART" id="SM00267">
    <property type="entry name" value="GGDEF"/>
    <property type="match status" value="1"/>
</dbReference>
<dbReference type="PANTHER" id="PTHR45138:SF9">
    <property type="entry name" value="DIGUANYLATE CYCLASE DGCM-RELATED"/>
    <property type="match status" value="1"/>
</dbReference>
<dbReference type="SUPFAM" id="SSF55785">
    <property type="entry name" value="PYP-like sensor domain (PAS domain)"/>
    <property type="match status" value="1"/>
</dbReference>
<dbReference type="InterPro" id="IPR029787">
    <property type="entry name" value="Nucleotide_cyclase"/>
</dbReference>
<dbReference type="OrthoDB" id="23692at2"/>
<keyword evidence="2" id="KW-1133">Transmembrane helix</keyword>
<feature type="domain" description="PAC" evidence="3">
    <location>
        <begin position="290"/>
        <end position="342"/>
    </location>
</feature>
<evidence type="ECO:0000259" key="3">
    <source>
        <dbReference type="PROSITE" id="PS50113"/>
    </source>
</evidence>
<gene>
    <name evidence="5" type="ORF">BC793_12132</name>
</gene>
<proteinExistence type="predicted"/>
<dbReference type="InterPro" id="IPR000700">
    <property type="entry name" value="PAS-assoc_C"/>
</dbReference>
<protein>
    <submittedName>
        <fullName evidence="5">Diguanylate cyclase (GGDEF)-like protein</fullName>
    </submittedName>
</protein>
<keyword evidence="2" id="KW-0472">Membrane</keyword>
<dbReference type="CDD" id="cd01949">
    <property type="entry name" value="GGDEF"/>
    <property type="match status" value="1"/>
</dbReference>
<dbReference type="InterPro" id="IPR013656">
    <property type="entry name" value="PAS_4"/>
</dbReference>
<feature type="transmembrane region" description="Helical" evidence="2">
    <location>
        <begin position="95"/>
        <end position="115"/>
    </location>
</feature>
<feature type="coiled-coil region" evidence="1">
    <location>
        <begin position="330"/>
        <end position="360"/>
    </location>
</feature>
<sequence>MAVLGLSALFGAAIAVSMAVGAIAWRRRHEAVGFVTIGLIAAGAAWWSAMSLVPLLTQNPQAVWISLAAAYPGVFLLVVGWWATARTLADRFWTLSRRTGLALLCEPLVCGVALLTNPWHHLFIVRLQPTDLDGALAAVFGPLFWLHAVYCYALVLYSAVTIFRTFIRATHRYRGYLLAVLSAAPSATINVVAAGSGGRLIDLTAVGFAVGAPVMYWVVKSQSVTAVAPVAHHKLFQTMDDLVIVLDPNGRIIDHNPAAAEVLIQMPAADPSTPRGTAVSAELADLVVRGPGDYVVTGTGRSGIDLSIRITALHDRRGNPAGLVMVARDITEQNRQRQAVEQANERLRQQLVTIEGLRETLVDQASRDYLTGLYNRRHLMTELSRIAASGEHFAVALLDIDFFKQINDRYGHKAGDDVLIRVAGLLQAATYPGELAARYGGEEFALLLRETSSRDAARRIDVLRHLIETSPMRAADADITVTFSAGVALSTQVTGHLDALVHEADQALYTAKANGRNRVEISVNAPDAADLHQEDRSRPR</sequence>
<evidence type="ECO:0000256" key="2">
    <source>
        <dbReference type="SAM" id="Phobius"/>
    </source>
</evidence>
<evidence type="ECO:0000259" key="4">
    <source>
        <dbReference type="PROSITE" id="PS50887"/>
    </source>
</evidence>
<dbReference type="FunFam" id="3.30.70.270:FF:000001">
    <property type="entry name" value="Diguanylate cyclase domain protein"/>
    <property type="match status" value="1"/>
</dbReference>
<dbReference type="PROSITE" id="PS50113">
    <property type="entry name" value="PAC"/>
    <property type="match status" value="1"/>
</dbReference>
<reference evidence="5 6" key="1">
    <citation type="submission" date="2018-05" db="EMBL/GenBank/DDBJ databases">
        <title>Genomic Encyclopedia of Archaeal and Bacterial Type Strains, Phase II (KMG-II): from individual species to whole genera.</title>
        <authorList>
            <person name="Goeker M."/>
        </authorList>
    </citation>
    <scope>NUCLEOTIDE SEQUENCE [LARGE SCALE GENOMIC DNA]</scope>
    <source>
        <strain evidence="5 6">DSM 45184</strain>
    </source>
</reference>
<organism evidence="5 6">
    <name type="scientific">Actinoplanes xinjiangensis</name>
    <dbReference type="NCBI Taxonomy" id="512350"/>
    <lineage>
        <taxon>Bacteria</taxon>
        <taxon>Bacillati</taxon>
        <taxon>Actinomycetota</taxon>
        <taxon>Actinomycetes</taxon>
        <taxon>Micromonosporales</taxon>
        <taxon>Micromonosporaceae</taxon>
        <taxon>Actinoplanes</taxon>
    </lineage>
</organism>
<dbReference type="RefSeq" id="WP_146246580.1">
    <property type="nucleotide sequence ID" value="NZ_BONA01000076.1"/>
</dbReference>
<dbReference type="PANTHER" id="PTHR45138">
    <property type="entry name" value="REGULATORY COMPONENTS OF SENSORY TRANSDUCTION SYSTEM"/>
    <property type="match status" value="1"/>
</dbReference>
<keyword evidence="2" id="KW-0812">Transmembrane</keyword>
<evidence type="ECO:0000256" key="1">
    <source>
        <dbReference type="SAM" id="Coils"/>
    </source>
</evidence>
<dbReference type="GO" id="GO:0052621">
    <property type="term" value="F:diguanylate cyclase activity"/>
    <property type="evidence" value="ECO:0007669"/>
    <property type="project" value="TreeGrafter"/>
</dbReference>
<dbReference type="Pfam" id="PF16927">
    <property type="entry name" value="HisKA_7TM"/>
    <property type="match status" value="1"/>
</dbReference>
<keyword evidence="1" id="KW-0175">Coiled coil</keyword>
<dbReference type="NCBIfam" id="TIGR00254">
    <property type="entry name" value="GGDEF"/>
    <property type="match status" value="1"/>
</dbReference>
<feature type="transmembrane region" description="Helical" evidence="2">
    <location>
        <begin position="6"/>
        <end position="25"/>
    </location>
</feature>
<name>A0A316F6S1_9ACTN</name>
<feature type="transmembrane region" description="Helical" evidence="2">
    <location>
        <begin position="175"/>
        <end position="194"/>
    </location>
</feature>
<evidence type="ECO:0000313" key="6">
    <source>
        <dbReference type="Proteomes" id="UP000245697"/>
    </source>
</evidence>
<comment type="caution">
    <text evidence="5">The sequence shown here is derived from an EMBL/GenBank/DDBJ whole genome shotgun (WGS) entry which is preliminary data.</text>
</comment>